<geneLocation type="plasmid" evidence="1 2">
    <name>pRphaN771a</name>
</geneLocation>
<reference evidence="1 2" key="1">
    <citation type="submission" date="2015-11" db="EMBL/GenBank/DDBJ databases">
        <title>The limits of bacterial species coexistence and the symbiotic plasmid transference in sympatric Rhizobium populations.</title>
        <authorList>
            <person name="Perez-Carrascal O.M."/>
            <person name="VanInsberghe D."/>
            <person name="Juarez S."/>
            <person name="Polz M.F."/>
            <person name="Vinuesa P."/>
            <person name="Gonzalez V."/>
        </authorList>
    </citation>
    <scope>NUCLEOTIDE SEQUENCE [LARGE SCALE GENOMIC DNA]</scope>
    <source>
        <strain evidence="1 2">N771</strain>
        <plasmid evidence="1 2">pRphaN771a</plasmid>
    </source>
</reference>
<evidence type="ECO:0000313" key="2">
    <source>
        <dbReference type="Proteomes" id="UP000078551"/>
    </source>
</evidence>
<organism evidence="1 2">
    <name type="scientific">Rhizobium phaseoli</name>
    <dbReference type="NCBI Taxonomy" id="396"/>
    <lineage>
        <taxon>Bacteria</taxon>
        <taxon>Pseudomonadati</taxon>
        <taxon>Pseudomonadota</taxon>
        <taxon>Alphaproteobacteria</taxon>
        <taxon>Hyphomicrobiales</taxon>
        <taxon>Rhizobiaceae</taxon>
        <taxon>Rhizobium/Agrobacterium group</taxon>
        <taxon>Rhizobium</taxon>
    </lineage>
</organism>
<protein>
    <submittedName>
        <fullName evidence="1">Uncharacterized protein</fullName>
    </submittedName>
</protein>
<dbReference type="EMBL" id="CP013569">
    <property type="protein sequence ID" value="ANL87076.1"/>
    <property type="molecule type" value="Genomic_DNA"/>
</dbReference>
<sequence length="97" mass="10747">MSQKSNQAAAGLLVIGLVAAAFHVVGSNPLVTGVLGMAQANREWQAESAKAAYERNYTVICPRYRDAGFATRWASPWMWENSWCADYLDRLPPKEQS</sequence>
<evidence type="ECO:0000313" key="1">
    <source>
        <dbReference type="EMBL" id="ANL87076.1"/>
    </source>
</evidence>
<proteinExistence type="predicted"/>
<keyword evidence="2" id="KW-1185">Reference proteome</keyword>
<accession>A0ABM6CFP8</accession>
<keyword evidence="1" id="KW-0614">Plasmid</keyword>
<gene>
    <name evidence="1" type="ORF">AMC81_PA00053</name>
</gene>
<dbReference type="Proteomes" id="UP000078551">
    <property type="component" value="Plasmid pRphaN771a"/>
</dbReference>
<dbReference type="RefSeq" id="WP_064832696.1">
    <property type="nucleotide sequence ID" value="NZ_CP013569.1"/>
</dbReference>
<name>A0ABM6CFP8_9HYPH</name>